<accession>A0AAD5JEP2</accession>
<proteinExistence type="predicted"/>
<evidence type="ECO:0000313" key="2">
    <source>
        <dbReference type="Proteomes" id="UP001064489"/>
    </source>
</evidence>
<sequence length="152" mass="17178">MLNEVDGVFKYSTNFGHLSGCLCLSIEADSTSKGVTKEYGVAGTWTKILRTESVHFCQLHPLCYLNNNETILVRLPKNNLTFWDSGDEEFKNVNIGRVENVYVKNLVSLNHHDFQEVNFLLNKSLVELLIVLSISLSCLPRFVKKQGDLLAN</sequence>
<organism evidence="1 2">
    <name type="scientific">Acer negundo</name>
    <name type="common">Box elder</name>
    <dbReference type="NCBI Taxonomy" id="4023"/>
    <lineage>
        <taxon>Eukaryota</taxon>
        <taxon>Viridiplantae</taxon>
        <taxon>Streptophyta</taxon>
        <taxon>Embryophyta</taxon>
        <taxon>Tracheophyta</taxon>
        <taxon>Spermatophyta</taxon>
        <taxon>Magnoliopsida</taxon>
        <taxon>eudicotyledons</taxon>
        <taxon>Gunneridae</taxon>
        <taxon>Pentapetalae</taxon>
        <taxon>rosids</taxon>
        <taxon>malvids</taxon>
        <taxon>Sapindales</taxon>
        <taxon>Sapindaceae</taxon>
        <taxon>Hippocastanoideae</taxon>
        <taxon>Acereae</taxon>
        <taxon>Acer</taxon>
    </lineage>
</organism>
<comment type="caution">
    <text evidence="1">The sequence shown here is derived from an EMBL/GenBank/DDBJ whole genome shotgun (WGS) entry which is preliminary data.</text>
</comment>
<dbReference type="EMBL" id="JAJSOW010000002">
    <property type="protein sequence ID" value="KAI9197671.1"/>
    <property type="molecule type" value="Genomic_DNA"/>
</dbReference>
<keyword evidence="2" id="KW-1185">Reference proteome</keyword>
<dbReference type="Proteomes" id="UP001064489">
    <property type="component" value="Chromosome 13"/>
</dbReference>
<protein>
    <submittedName>
        <fullName evidence="1">Uncharacterized protein</fullName>
    </submittedName>
</protein>
<dbReference type="AlphaFoldDB" id="A0AAD5JEP2"/>
<name>A0AAD5JEP2_ACENE</name>
<evidence type="ECO:0000313" key="1">
    <source>
        <dbReference type="EMBL" id="KAI9197671.1"/>
    </source>
</evidence>
<reference evidence="1 2" key="1">
    <citation type="journal article" date="2022" name="Plant J.">
        <title>Strategies of tolerance reflected in two North American maple genomes.</title>
        <authorList>
            <person name="McEvoy S.L."/>
            <person name="Sezen U.U."/>
            <person name="Trouern-Trend A."/>
            <person name="McMahon S.M."/>
            <person name="Schaberg P.G."/>
            <person name="Yang J."/>
            <person name="Wegrzyn J.L."/>
            <person name="Swenson N.G."/>
        </authorList>
    </citation>
    <scope>NUCLEOTIDE SEQUENCE [LARGE SCALE GENOMIC DNA]</scope>
    <source>
        <strain evidence="1">91603</strain>
    </source>
</reference>
<gene>
    <name evidence="1" type="ORF">LWI28_002440</name>
</gene>